<protein>
    <recommendedName>
        <fullName evidence="2">RNA polymerase sigma factor SigS</fullName>
    </recommendedName>
</protein>
<organism evidence="9 10">
    <name type="scientific">Pontiella sulfatireligans</name>
    <dbReference type="NCBI Taxonomy" id="2750658"/>
    <lineage>
        <taxon>Bacteria</taxon>
        <taxon>Pseudomonadati</taxon>
        <taxon>Kiritimatiellota</taxon>
        <taxon>Kiritimatiellia</taxon>
        <taxon>Kiritimatiellales</taxon>
        <taxon>Pontiellaceae</taxon>
        <taxon>Pontiella</taxon>
    </lineage>
</organism>
<evidence type="ECO:0000256" key="1">
    <source>
        <dbReference type="ARBA" id="ARBA00007788"/>
    </source>
</evidence>
<keyword evidence="10" id="KW-1185">Reference proteome</keyword>
<dbReference type="RefSeq" id="WP_136062205.1">
    <property type="nucleotide sequence ID" value="NZ_CAAHFH010000002.1"/>
</dbReference>
<evidence type="ECO:0000256" key="4">
    <source>
        <dbReference type="ARBA" id="ARBA00023082"/>
    </source>
</evidence>
<dbReference type="SUPFAM" id="SSF88946">
    <property type="entry name" value="Sigma2 domain of RNA polymerase sigma factors"/>
    <property type="match status" value="1"/>
</dbReference>
<sequence>MRAKDPTDEEAWAEFVKYYEKFIFHLLHRMSINADDFHDLVQEVLIKLWKSLKTYDRSQSGFRTWLARVVRNAVWDYFAREKRRSTAMAKEQEIANHLRETPATEVEAMIEKEWIIYLTGLAMERMCKVFSGEAVNVFALSLDGKSTEEIAKQLKLKTTSVYTLRNRVKARYIKEVHALMEQLEG</sequence>
<evidence type="ECO:0000256" key="3">
    <source>
        <dbReference type="ARBA" id="ARBA00023015"/>
    </source>
</evidence>
<comment type="function">
    <text evidence="7">Sigma factors are initiation factors that promote the attachment of RNA polymerase to specific initiation sites and are then released. Sigma-S contributes to the protection against external stress, thus playing a role in cellular fitness and survival.</text>
</comment>
<dbReference type="NCBIfam" id="TIGR02937">
    <property type="entry name" value="sigma70-ECF"/>
    <property type="match status" value="1"/>
</dbReference>
<dbReference type="GO" id="GO:0006352">
    <property type="term" value="P:DNA-templated transcription initiation"/>
    <property type="evidence" value="ECO:0007669"/>
    <property type="project" value="InterPro"/>
</dbReference>
<dbReference type="PANTHER" id="PTHR43133:SF8">
    <property type="entry name" value="RNA POLYMERASE SIGMA FACTOR HI_1459-RELATED"/>
    <property type="match status" value="1"/>
</dbReference>
<evidence type="ECO:0000256" key="2">
    <source>
        <dbReference type="ARBA" id="ARBA00021245"/>
    </source>
</evidence>
<keyword evidence="5" id="KW-0238">DNA-binding</keyword>
<dbReference type="PANTHER" id="PTHR43133">
    <property type="entry name" value="RNA POLYMERASE ECF-TYPE SIGMA FACTO"/>
    <property type="match status" value="1"/>
</dbReference>
<dbReference type="InterPro" id="IPR016032">
    <property type="entry name" value="Sig_transdc_resp-reg_C-effctor"/>
</dbReference>
<dbReference type="PROSITE" id="PS00622">
    <property type="entry name" value="HTH_LUXR_1"/>
    <property type="match status" value="1"/>
</dbReference>
<proteinExistence type="inferred from homology"/>
<evidence type="ECO:0000256" key="7">
    <source>
        <dbReference type="ARBA" id="ARBA00024701"/>
    </source>
</evidence>
<evidence type="ECO:0000313" key="9">
    <source>
        <dbReference type="EMBL" id="VGO20680.1"/>
    </source>
</evidence>
<accession>A0A6C2UKC2</accession>
<dbReference type="SUPFAM" id="SSF46894">
    <property type="entry name" value="C-terminal effector domain of the bipartite response regulators"/>
    <property type="match status" value="1"/>
</dbReference>
<dbReference type="Gene3D" id="1.10.1740.10">
    <property type="match status" value="1"/>
</dbReference>
<dbReference type="AlphaFoldDB" id="A0A6C2UKC2"/>
<dbReference type="Proteomes" id="UP000346198">
    <property type="component" value="Unassembled WGS sequence"/>
</dbReference>
<evidence type="ECO:0000259" key="8">
    <source>
        <dbReference type="PROSITE" id="PS00622"/>
    </source>
</evidence>
<dbReference type="InterPro" id="IPR039425">
    <property type="entry name" value="RNA_pol_sigma-70-like"/>
</dbReference>
<dbReference type="InterPro" id="IPR000792">
    <property type="entry name" value="Tscrpt_reg_LuxR_C"/>
</dbReference>
<dbReference type="GO" id="GO:0016987">
    <property type="term" value="F:sigma factor activity"/>
    <property type="evidence" value="ECO:0007669"/>
    <property type="project" value="UniProtKB-KW"/>
</dbReference>
<dbReference type="Pfam" id="PF04542">
    <property type="entry name" value="Sigma70_r2"/>
    <property type="match status" value="1"/>
</dbReference>
<comment type="similarity">
    <text evidence="1">Belongs to the sigma-70 factor family.</text>
</comment>
<gene>
    <name evidence="9" type="ORF">SCARR_02746</name>
</gene>
<dbReference type="EMBL" id="CAAHFH010000002">
    <property type="protein sequence ID" value="VGO20680.1"/>
    <property type="molecule type" value="Genomic_DNA"/>
</dbReference>
<name>A0A6C2UKC2_9BACT</name>
<evidence type="ECO:0000313" key="10">
    <source>
        <dbReference type="Proteomes" id="UP000346198"/>
    </source>
</evidence>
<feature type="domain" description="HTH luxR-type" evidence="8">
    <location>
        <begin position="144"/>
        <end position="171"/>
    </location>
</feature>
<evidence type="ECO:0000256" key="5">
    <source>
        <dbReference type="ARBA" id="ARBA00023125"/>
    </source>
</evidence>
<dbReference type="GO" id="GO:0003677">
    <property type="term" value="F:DNA binding"/>
    <property type="evidence" value="ECO:0007669"/>
    <property type="project" value="UniProtKB-KW"/>
</dbReference>
<keyword evidence="6" id="KW-0804">Transcription</keyword>
<dbReference type="InterPro" id="IPR014284">
    <property type="entry name" value="RNA_pol_sigma-70_dom"/>
</dbReference>
<dbReference type="InterPro" id="IPR007627">
    <property type="entry name" value="RNA_pol_sigma70_r2"/>
</dbReference>
<reference evidence="9 10" key="1">
    <citation type="submission" date="2019-04" db="EMBL/GenBank/DDBJ databases">
        <authorList>
            <person name="Van Vliet M D."/>
        </authorList>
    </citation>
    <scope>NUCLEOTIDE SEQUENCE [LARGE SCALE GENOMIC DNA]</scope>
    <source>
        <strain evidence="9 10">F21</strain>
    </source>
</reference>
<evidence type="ECO:0000256" key="6">
    <source>
        <dbReference type="ARBA" id="ARBA00023163"/>
    </source>
</evidence>
<keyword evidence="3" id="KW-0805">Transcription regulation</keyword>
<dbReference type="InterPro" id="IPR013325">
    <property type="entry name" value="RNA_pol_sigma_r2"/>
</dbReference>
<keyword evidence="4" id="KW-0731">Sigma factor</keyword>